<dbReference type="SUPFAM" id="SSF52540">
    <property type="entry name" value="P-loop containing nucleoside triphosphate hydrolases"/>
    <property type="match status" value="1"/>
</dbReference>
<dbReference type="Proteomes" id="UP000256873">
    <property type="component" value="Unassembled WGS sequence"/>
</dbReference>
<name>A0A3E0LA54_9CHRO</name>
<dbReference type="SMART" id="SM00490">
    <property type="entry name" value="HELICc"/>
    <property type="match status" value="1"/>
</dbReference>
<accession>A0A3E0LA54</accession>
<feature type="domain" description="Helicase ATP-binding" evidence="3">
    <location>
        <begin position="39"/>
        <end position="244"/>
    </location>
</feature>
<organism evidence="5 6">
    <name type="scientific">Microcystis flos-aquae TF09</name>
    <dbReference type="NCBI Taxonomy" id="2060473"/>
    <lineage>
        <taxon>Bacteria</taxon>
        <taxon>Bacillati</taxon>
        <taxon>Cyanobacteriota</taxon>
        <taxon>Cyanophyceae</taxon>
        <taxon>Oscillatoriophycideae</taxon>
        <taxon>Chroococcales</taxon>
        <taxon>Microcystaceae</taxon>
        <taxon>Microcystis</taxon>
    </lineage>
</organism>
<dbReference type="NCBIfam" id="TIGR03158">
    <property type="entry name" value="cas3_cyano"/>
    <property type="match status" value="1"/>
</dbReference>
<protein>
    <submittedName>
        <fullName evidence="5">Type I-D CRISPR-associated helicase Cas3</fullName>
    </submittedName>
</protein>
<dbReference type="InterPro" id="IPR027417">
    <property type="entry name" value="P-loop_NTPase"/>
</dbReference>
<dbReference type="GO" id="GO:0003677">
    <property type="term" value="F:DNA binding"/>
    <property type="evidence" value="ECO:0007669"/>
    <property type="project" value="TreeGrafter"/>
</dbReference>
<dbReference type="SMART" id="SM00487">
    <property type="entry name" value="DEXDc"/>
    <property type="match status" value="1"/>
</dbReference>
<dbReference type="EMBL" id="QQWC01000001">
    <property type="protein sequence ID" value="REJ44391.1"/>
    <property type="molecule type" value="Genomic_DNA"/>
</dbReference>
<dbReference type="AlphaFoldDB" id="A0A3E0LA54"/>
<dbReference type="InterPro" id="IPR014001">
    <property type="entry name" value="Helicase_ATP-bd"/>
</dbReference>
<evidence type="ECO:0000256" key="2">
    <source>
        <dbReference type="ARBA" id="ARBA00022840"/>
    </source>
</evidence>
<dbReference type="Gene3D" id="3.40.50.300">
    <property type="entry name" value="P-loop containing nucleotide triphosphate hydrolases"/>
    <property type="match status" value="2"/>
</dbReference>
<keyword evidence="1" id="KW-0547">Nucleotide-binding</keyword>
<dbReference type="PANTHER" id="PTHR47962">
    <property type="entry name" value="ATP-DEPENDENT HELICASE LHR-RELATED-RELATED"/>
    <property type="match status" value="1"/>
</dbReference>
<dbReference type="InterPro" id="IPR001650">
    <property type="entry name" value="Helicase_C-like"/>
</dbReference>
<feature type="domain" description="Helicase C-terminal" evidence="4">
    <location>
        <begin position="276"/>
        <end position="434"/>
    </location>
</feature>
<dbReference type="GO" id="GO:0005524">
    <property type="term" value="F:ATP binding"/>
    <property type="evidence" value="ECO:0007669"/>
    <property type="project" value="UniProtKB-KW"/>
</dbReference>
<evidence type="ECO:0000313" key="5">
    <source>
        <dbReference type="EMBL" id="REJ44391.1"/>
    </source>
</evidence>
<dbReference type="Pfam" id="PF00271">
    <property type="entry name" value="Helicase_C"/>
    <property type="match status" value="1"/>
</dbReference>
<dbReference type="InterPro" id="IPR011545">
    <property type="entry name" value="DEAD/DEAH_box_helicase_dom"/>
</dbReference>
<comment type="caution">
    <text evidence="5">The sequence shown here is derived from an EMBL/GenBank/DDBJ whole genome shotgun (WGS) entry which is preliminary data.</text>
</comment>
<dbReference type="InterPro" id="IPR017575">
    <property type="entry name" value="CRISPR-assoc_helicase_Cas3"/>
</dbReference>
<gene>
    <name evidence="5" type="primary">cas3</name>
    <name evidence="5" type="ORF">DWQ54_02350</name>
</gene>
<evidence type="ECO:0000259" key="3">
    <source>
        <dbReference type="PROSITE" id="PS51192"/>
    </source>
</evidence>
<dbReference type="GO" id="GO:0016887">
    <property type="term" value="F:ATP hydrolysis activity"/>
    <property type="evidence" value="ECO:0007669"/>
    <property type="project" value="TreeGrafter"/>
</dbReference>
<evidence type="ECO:0000256" key="1">
    <source>
        <dbReference type="ARBA" id="ARBA00022741"/>
    </source>
</evidence>
<sequence>MDNQFLNIWLEPKSIAVCDSLPDKLHFMKPALQHQVEVYEKSRNHDLILDLAPTGTGKTKAGFTVLLHNPNQTAIYIAPTNALVTQQAEAAEAFVRDAKLTHVVKAASAKEIQGWSDDRVGKRSGEKLYNLLQNPATIFPEVGANRPLFLVTNPDIFYYATFWAYNSLDKSNIASEFYSRFSTIIFDEFHLYSAKQLVSLLFFIAYSKVLDYFQNNRKIVILTATPEKACDEAFNTLERAGIRIARIDGEDNNSDQVPSQTKVALEIRPKIERDEYLVQIADEVKEKYLANPNDNGAVILDSKDHINRLADLLTERGLKEGYGRIHGSTPQKDRLLAVQKPIILATSTVDVGFNFEKNPVPTRQTLDWLIFSAKDRHSFWQRLGRVGRVLGRKITDIPSEAIAYIDPKAWEEGILELDRSGGRESLRKMLESLSCLDRPFLSIYWRSEASLEIARPLSELEDLLTDLPQISVIEELYQTMRCILGGTKDWSYYRSRMRVFTGAEKIKDISIKKLKSDWKFTKGGQALIKTFFKCYYPEYLKEIEADQNKIKHYEDMFKKYPENFESLKGFARMWYATYQPIFQFRDSLFDNIKVVDRFNLLLDESEETIIDPIHLLRYYDFATDGEKIELKRRVDKPYELKFILYNQDSLEKFKQNKLNRLMAFEDCNLERWLRGAKIPTPSLQELRQQFVSGVIVSTQENQGTIIQLRKQGLTIFPMYVHFAEQPRPKEFTFFPSLSGILAIASSGRRLKLPDGEDFYIA</sequence>
<reference evidence="5 6" key="1">
    <citation type="submission" date="2017-10" db="EMBL/GenBank/DDBJ databases">
        <title>A large-scale comparative metagenomic study reveals the eutrophication-driven functional interactions in six Microcystis-epibionts communities.</title>
        <authorList>
            <person name="Li Q."/>
            <person name="Lin F."/>
        </authorList>
    </citation>
    <scope>NUCLEOTIDE SEQUENCE [LARGE SCALE GENOMIC DNA]</scope>
    <source>
        <strain evidence="5">TF09</strain>
    </source>
</reference>
<dbReference type="Pfam" id="PF00270">
    <property type="entry name" value="DEAD"/>
    <property type="match status" value="1"/>
</dbReference>
<evidence type="ECO:0000259" key="4">
    <source>
        <dbReference type="PROSITE" id="PS51194"/>
    </source>
</evidence>
<keyword evidence="2" id="KW-0067">ATP-binding</keyword>
<dbReference type="PANTHER" id="PTHR47962:SF5">
    <property type="entry name" value="ATP-DEPENDENT HELICASE LHR-RELATED"/>
    <property type="match status" value="1"/>
</dbReference>
<proteinExistence type="predicted"/>
<dbReference type="PROSITE" id="PS51192">
    <property type="entry name" value="HELICASE_ATP_BIND_1"/>
    <property type="match status" value="1"/>
</dbReference>
<evidence type="ECO:0000313" key="6">
    <source>
        <dbReference type="Proteomes" id="UP000256873"/>
    </source>
</evidence>
<dbReference type="InterPro" id="IPR052511">
    <property type="entry name" value="ATP-dep_Helicase"/>
</dbReference>
<dbReference type="PROSITE" id="PS51194">
    <property type="entry name" value="HELICASE_CTER"/>
    <property type="match status" value="1"/>
</dbReference>